<keyword evidence="1" id="KW-1133">Transmembrane helix</keyword>
<evidence type="ECO:0000256" key="1">
    <source>
        <dbReference type="SAM" id="Phobius"/>
    </source>
</evidence>
<proteinExistence type="predicted"/>
<accession>A0A845G2C9</accession>
<evidence type="ECO:0000313" key="3">
    <source>
        <dbReference type="Proteomes" id="UP000470302"/>
    </source>
</evidence>
<dbReference type="AlphaFoldDB" id="A0A845G2C9"/>
<evidence type="ECO:0000313" key="2">
    <source>
        <dbReference type="EMBL" id="MYM87545.1"/>
    </source>
</evidence>
<feature type="transmembrane region" description="Helical" evidence="1">
    <location>
        <begin position="62"/>
        <end position="80"/>
    </location>
</feature>
<keyword evidence="1" id="KW-0812">Transmembrane</keyword>
<comment type="caution">
    <text evidence="2">The sequence shown here is derived from an EMBL/GenBank/DDBJ whole genome shotgun (WGS) entry which is preliminary data.</text>
</comment>
<dbReference type="EMBL" id="WWCW01000026">
    <property type="protein sequence ID" value="MYM87545.1"/>
    <property type="molecule type" value="Genomic_DNA"/>
</dbReference>
<sequence length="161" mass="17672">MIAFYITFMREHLLTPSLSASAPPVSLYSIRSSFFVAFLGGPAAIILYSTLNSWRLRRALDIPAYLIAIILFVLLIYGTRGDVAYFAWLRQELGSDTTRFLSRGLALALCGVFYLLHKKQHRSATLFDSKAPSPWIPAIASTVLGYAATVGVAALLLRDAA</sequence>
<gene>
    <name evidence="2" type="ORF">GTP91_10175</name>
</gene>
<keyword evidence="1" id="KW-0472">Membrane</keyword>
<dbReference type="RefSeq" id="WP_161096677.1">
    <property type="nucleotide sequence ID" value="NZ_WWCW01000026.1"/>
</dbReference>
<feature type="transmembrane region" description="Helical" evidence="1">
    <location>
        <begin position="138"/>
        <end position="157"/>
    </location>
</feature>
<reference evidence="2 3" key="1">
    <citation type="submission" date="2020-01" db="EMBL/GenBank/DDBJ databases">
        <title>Novel species isolated from a subtropical stream in China.</title>
        <authorList>
            <person name="Lu H."/>
        </authorList>
    </citation>
    <scope>NUCLEOTIDE SEQUENCE [LARGE SCALE GENOMIC DNA]</scope>
    <source>
        <strain evidence="2 3">FT82W</strain>
    </source>
</reference>
<protein>
    <submittedName>
        <fullName evidence="2">Uncharacterized protein</fullName>
    </submittedName>
</protein>
<dbReference type="Proteomes" id="UP000470302">
    <property type="component" value="Unassembled WGS sequence"/>
</dbReference>
<feature type="transmembrane region" description="Helical" evidence="1">
    <location>
        <begin position="28"/>
        <end position="50"/>
    </location>
</feature>
<organism evidence="2 3">
    <name type="scientific">Duganella vulcania</name>
    <dbReference type="NCBI Taxonomy" id="2692166"/>
    <lineage>
        <taxon>Bacteria</taxon>
        <taxon>Pseudomonadati</taxon>
        <taxon>Pseudomonadota</taxon>
        <taxon>Betaproteobacteria</taxon>
        <taxon>Burkholderiales</taxon>
        <taxon>Oxalobacteraceae</taxon>
        <taxon>Telluria group</taxon>
        <taxon>Duganella</taxon>
    </lineage>
</organism>
<name>A0A845G2C9_9BURK</name>